<reference evidence="2 3" key="1">
    <citation type="submission" date="2024-03" db="EMBL/GenBank/DDBJ databases">
        <title>Human intestinal bacterial collection.</title>
        <authorList>
            <person name="Pauvert C."/>
            <person name="Hitch T.C.A."/>
            <person name="Clavel T."/>
        </authorList>
    </citation>
    <scope>NUCLEOTIDE SEQUENCE [LARGE SCALE GENOMIC DNA]</scope>
    <source>
        <strain evidence="2 3">CLA-AP-H18</strain>
    </source>
</reference>
<keyword evidence="3" id="KW-1185">Reference proteome</keyword>
<gene>
    <name evidence="2" type="ORF">ABFO16_01135</name>
</gene>
<keyword evidence="1" id="KW-1133">Transmembrane helix</keyword>
<protein>
    <recommendedName>
        <fullName evidence="4">Sporulation integral membrane protein YlbJ</fullName>
    </recommendedName>
</protein>
<evidence type="ECO:0000313" key="3">
    <source>
        <dbReference type="Proteomes" id="UP001478133"/>
    </source>
</evidence>
<proteinExistence type="predicted"/>
<dbReference type="EMBL" id="JBBMFI010000002">
    <property type="protein sequence ID" value="MEQ2564839.1"/>
    <property type="molecule type" value="Genomic_DNA"/>
</dbReference>
<feature type="transmembrane region" description="Helical" evidence="1">
    <location>
        <begin position="149"/>
        <end position="167"/>
    </location>
</feature>
<feature type="transmembrane region" description="Helical" evidence="1">
    <location>
        <begin position="42"/>
        <end position="61"/>
    </location>
</feature>
<feature type="transmembrane region" description="Helical" evidence="1">
    <location>
        <begin position="120"/>
        <end position="137"/>
    </location>
</feature>
<feature type="transmembrane region" description="Helical" evidence="1">
    <location>
        <begin position="248"/>
        <end position="270"/>
    </location>
</feature>
<name>A0ABV1HRV5_9FIRM</name>
<evidence type="ECO:0000256" key="1">
    <source>
        <dbReference type="SAM" id="Phobius"/>
    </source>
</evidence>
<accession>A0ABV1HRV5</accession>
<organism evidence="2 3">
    <name type="scientific">Ruminococcoides intestinihominis</name>
    <dbReference type="NCBI Taxonomy" id="3133161"/>
    <lineage>
        <taxon>Bacteria</taxon>
        <taxon>Bacillati</taxon>
        <taxon>Bacillota</taxon>
        <taxon>Clostridia</taxon>
        <taxon>Eubacteriales</taxon>
        <taxon>Oscillospiraceae</taxon>
        <taxon>Ruminococcoides</taxon>
    </lineage>
</organism>
<feature type="transmembrane region" description="Helical" evidence="1">
    <location>
        <begin position="326"/>
        <end position="345"/>
    </location>
</feature>
<evidence type="ECO:0008006" key="4">
    <source>
        <dbReference type="Google" id="ProtNLM"/>
    </source>
</evidence>
<keyword evidence="1" id="KW-0812">Transmembrane</keyword>
<feature type="transmembrane region" description="Helical" evidence="1">
    <location>
        <begin position="12"/>
        <end position="30"/>
    </location>
</feature>
<dbReference type="Proteomes" id="UP001478133">
    <property type="component" value="Unassembled WGS sequence"/>
</dbReference>
<dbReference type="RefSeq" id="WP_368001479.1">
    <property type="nucleotide sequence ID" value="NZ_JBBMFI010000002.1"/>
</dbReference>
<feature type="transmembrane region" description="Helical" evidence="1">
    <location>
        <begin position="282"/>
        <end position="306"/>
    </location>
</feature>
<feature type="transmembrane region" description="Helical" evidence="1">
    <location>
        <begin position="207"/>
        <end position="228"/>
    </location>
</feature>
<evidence type="ECO:0000313" key="2">
    <source>
        <dbReference type="EMBL" id="MEQ2564839.1"/>
    </source>
</evidence>
<comment type="caution">
    <text evidence="2">The sequence shown here is derived from an EMBL/GenBank/DDBJ whole genome shotgun (WGS) entry which is preliminary data.</text>
</comment>
<sequence length="358" mass="39688">MKTFINFKKNLIFLFSLGTIIILLTFTSTYKESVIEGIDVCCNVLLPSLFPFFFLSSFVIYTNCFQPIAKHLGFVSKIFGVSKNGLIAILLCLVGGFPVGGKAIATLYSENKITESEAKILSYCLVGAGPGFLVTFVGENLFCNKTLGIYLLFANYLSVLLITFLNCKILNKRSKKPYIYNSIEKSSDYSLGESIVNATESSIKSSLSMCGFVIIFIVSNNLLKLLPIHTELISIILEITSGVINCNHILSIEGVAFFIGFGGICVHFQIFGIIKDIHINKVFFFLMRVLQGLISYVVMFILLKVFPISAETFESINKETTVTVSSTIWGSFALIFLSLIFLVSINHKNNQEVNLCAE</sequence>
<feature type="transmembrane region" description="Helical" evidence="1">
    <location>
        <begin position="86"/>
        <end position="108"/>
    </location>
</feature>
<keyword evidence="1" id="KW-0472">Membrane</keyword>